<proteinExistence type="predicted"/>
<dbReference type="EMBL" id="AP023367">
    <property type="protein sequence ID" value="BCJ92851.1"/>
    <property type="molecule type" value="Genomic_DNA"/>
</dbReference>
<dbReference type="RefSeq" id="WP_184096170.1">
    <property type="nucleotide sequence ID" value="NZ_AP023367.1"/>
</dbReference>
<dbReference type="AlphaFoldDB" id="A0A6S6R0T8"/>
<protein>
    <recommendedName>
        <fullName evidence="1">WCX domain-containing protein</fullName>
    </recommendedName>
</protein>
<sequence>MRTLSIAEQRNSKLHSVAEARKKWEQAKYTQKIIRVKLLCKSSIKAKCEEYLNGEIVEEYEGGEFLYEMNVPENEHFWYGTILAFADQAIVIEPPDLVERICLNCNQTLKQYEEV</sequence>
<gene>
    <name evidence="2" type="ORF">acsn021_04200</name>
</gene>
<evidence type="ECO:0000313" key="2">
    <source>
        <dbReference type="EMBL" id="BCJ92851.1"/>
    </source>
</evidence>
<evidence type="ECO:0000313" key="3">
    <source>
        <dbReference type="Proteomes" id="UP000515561"/>
    </source>
</evidence>
<dbReference type="KEGG" id="acel:acsn021_04200"/>
<dbReference type="Proteomes" id="UP000515561">
    <property type="component" value="Chromosome"/>
</dbReference>
<evidence type="ECO:0000259" key="1">
    <source>
        <dbReference type="Pfam" id="PF25583"/>
    </source>
</evidence>
<organism evidence="2 3">
    <name type="scientific">Anaerocolumna cellulosilytica</name>
    <dbReference type="NCBI Taxonomy" id="433286"/>
    <lineage>
        <taxon>Bacteria</taxon>
        <taxon>Bacillati</taxon>
        <taxon>Bacillota</taxon>
        <taxon>Clostridia</taxon>
        <taxon>Lachnospirales</taxon>
        <taxon>Lachnospiraceae</taxon>
        <taxon>Anaerocolumna</taxon>
    </lineage>
</organism>
<feature type="domain" description="WCX" evidence="1">
    <location>
        <begin position="34"/>
        <end position="101"/>
    </location>
</feature>
<dbReference type="InterPro" id="IPR057727">
    <property type="entry name" value="WCX_dom"/>
</dbReference>
<accession>A0A6S6R0T8</accession>
<name>A0A6S6R0T8_9FIRM</name>
<reference evidence="2 3" key="1">
    <citation type="journal article" date="2016" name="Int. J. Syst. Evol. Microbiol.">
        <title>Descriptions of Anaerotaenia torta gen. nov., sp. nov. and Anaerocolumna cellulosilytica gen. nov., sp. nov. isolated from a methanogenic reactor of cattle waste.</title>
        <authorList>
            <person name="Uek A."/>
            <person name="Ohtaki Y."/>
            <person name="Kaku N."/>
            <person name="Ueki K."/>
        </authorList>
    </citation>
    <scope>NUCLEOTIDE SEQUENCE [LARGE SCALE GENOMIC DNA]</scope>
    <source>
        <strain evidence="2 3">SN021</strain>
    </source>
</reference>
<keyword evidence="3" id="KW-1185">Reference proteome</keyword>
<dbReference type="Pfam" id="PF25583">
    <property type="entry name" value="WCX"/>
    <property type="match status" value="1"/>
</dbReference>